<feature type="binding site" evidence="9">
    <location>
        <position position="64"/>
    </location>
    <ligand>
        <name>Mg(2+)</name>
        <dbReference type="ChEBI" id="CHEBI:18420"/>
        <label>1</label>
    </ligand>
</feature>
<dbReference type="GO" id="GO:0003906">
    <property type="term" value="F:DNA-(apurinic or apyrimidinic site) endonuclease activity"/>
    <property type="evidence" value="ECO:0007669"/>
    <property type="project" value="TreeGrafter"/>
</dbReference>
<dbReference type="GO" id="GO:0046872">
    <property type="term" value="F:metal ion binding"/>
    <property type="evidence" value="ECO:0007669"/>
    <property type="project" value="UniProtKB-KW"/>
</dbReference>
<evidence type="ECO:0000256" key="7">
    <source>
        <dbReference type="ARBA" id="ARBA00022842"/>
    </source>
</evidence>
<keyword evidence="14" id="KW-1185">Reference proteome</keyword>
<dbReference type="GO" id="GO:0008081">
    <property type="term" value="F:phosphoric diester hydrolase activity"/>
    <property type="evidence" value="ECO:0007669"/>
    <property type="project" value="TreeGrafter"/>
</dbReference>
<accession>A0A7N9AS92</accession>
<feature type="domain" description="Endonuclease/exonuclease/phosphatase" evidence="12">
    <location>
        <begin position="61"/>
        <end position="279"/>
    </location>
</feature>
<dbReference type="GO" id="GO:0008311">
    <property type="term" value="F:double-stranded DNA 3'-5' DNA exonuclease activity"/>
    <property type="evidence" value="ECO:0007669"/>
    <property type="project" value="UniProtKB-EC"/>
</dbReference>
<evidence type="ECO:0000256" key="1">
    <source>
        <dbReference type="ARBA" id="ARBA00000493"/>
    </source>
</evidence>
<keyword evidence="6" id="KW-0378">Hydrolase</keyword>
<reference evidence="13" key="2">
    <citation type="submission" date="2025-09" db="UniProtKB">
        <authorList>
            <consortium name="Ensembl"/>
        </authorList>
    </citation>
    <scope>IDENTIFICATION</scope>
</reference>
<feature type="region of interest" description="Disordered" evidence="11">
    <location>
        <begin position="1"/>
        <end position="39"/>
    </location>
</feature>
<name>A0A7N9AS92_9TELE</name>
<dbReference type="GeneTree" id="ENSGT01030000237061"/>
<proteinExistence type="inferred from homology"/>
<dbReference type="SUPFAM" id="SSF56219">
    <property type="entry name" value="DNase I-like"/>
    <property type="match status" value="1"/>
</dbReference>
<evidence type="ECO:0000256" key="3">
    <source>
        <dbReference type="ARBA" id="ARBA00012115"/>
    </source>
</evidence>
<feature type="binding site" evidence="9">
    <location>
        <position position="90"/>
    </location>
    <ligand>
        <name>Mg(2+)</name>
        <dbReference type="ChEBI" id="CHEBI:18420"/>
        <label>1</label>
    </ligand>
</feature>
<evidence type="ECO:0000256" key="5">
    <source>
        <dbReference type="ARBA" id="ARBA00022763"/>
    </source>
</evidence>
<feature type="site" description="Interaction with DNA substrate" evidence="10">
    <location>
        <position position="279"/>
    </location>
</feature>
<comment type="cofactor">
    <cofactor evidence="9">
        <name>Mg(2+)</name>
        <dbReference type="ChEBI" id="CHEBI:18420"/>
    </cofactor>
    <cofactor evidence="9">
        <name>Mn(2+)</name>
        <dbReference type="ChEBI" id="CHEBI:29035"/>
    </cofactor>
    <text evidence="9">Probably binds two magnesium or manganese ions per subunit.</text>
</comment>
<feature type="site" description="Important for catalytic activity" evidence="10">
    <location>
        <position position="254"/>
    </location>
</feature>
<dbReference type="AlphaFoldDB" id="A0A7N9AS92"/>
<evidence type="ECO:0000256" key="11">
    <source>
        <dbReference type="SAM" id="MobiDB-lite"/>
    </source>
</evidence>
<dbReference type="InterPro" id="IPR004808">
    <property type="entry name" value="AP_endonuc_1"/>
</dbReference>
<evidence type="ECO:0000313" key="13">
    <source>
        <dbReference type="Ensembl" id="ENSMAMP00000058530.1"/>
    </source>
</evidence>
<keyword evidence="8" id="KW-0234">DNA repair</keyword>
<feature type="binding site" evidence="9">
    <location>
        <position position="279"/>
    </location>
    <ligand>
        <name>Mg(2+)</name>
        <dbReference type="ChEBI" id="CHEBI:18420"/>
        <label>1</label>
    </ligand>
</feature>
<evidence type="ECO:0000256" key="8">
    <source>
        <dbReference type="ARBA" id="ARBA00023204"/>
    </source>
</evidence>
<dbReference type="PANTHER" id="PTHR22748:SF26">
    <property type="entry name" value="ENDONUCLEASE_EXONUCLEASE_PHOSPHATASE DOMAIN-CONTAINING PROTEIN"/>
    <property type="match status" value="1"/>
</dbReference>
<dbReference type="GO" id="GO:0005634">
    <property type="term" value="C:nucleus"/>
    <property type="evidence" value="ECO:0007669"/>
    <property type="project" value="TreeGrafter"/>
</dbReference>
<keyword evidence="5" id="KW-0227">DNA damage</keyword>
<dbReference type="Gene3D" id="3.60.10.10">
    <property type="entry name" value="Endonuclease/exonuclease/phosphatase"/>
    <property type="match status" value="1"/>
</dbReference>
<dbReference type="GO" id="GO:0006284">
    <property type="term" value="P:base-excision repair"/>
    <property type="evidence" value="ECO:0007669"/>
    <property type="project" value="TreeGrafter"/>
</dbReference>
<dbReference type="PANTHER" id="PTHR22748">
    <property type="entry name" value="AP ENDONUCLEASE"/>
    <property type="match status" value="1"/>
</dbReference>
<evidence type="ECO:0000256" key="2">
    <source>
        <dbReference type="ARBA" id="ARBA00007092"/>
    </source>
</evidence>
<feature type="compositionally biased region" description="Acidic residues" evidence="11">
    <location>
        <begin position="1"/>
        <end position="32"/>
    </location>
</feature>
<evidence type="ECO:0000256" key="6">
    <source>
        <dbReference type="ARBA" id="ARBA00022801"/>
    </source>
</evidence>
<dbReference type="InterPro" id="IPR005135">
    <property type="entry name" value="Endo/exonuclease/phosphatase"/>
</dbReference>
<evidence type="ECO:0000259" key="12">
    <source>
        <dbReference type="Pfam" id="PF03372"/>
    </source>
</evidence>
<evidence type="ECO:0000256" key="4">
    <source>
        <dbReference type="ARBA" id="ARBA00022723"/>
    </source>
</evidence>
<evidence type="ECO:0000313" key="14">
    <source>
        <dbReference type="Proteomes" id="UP000261640"/>
    </source>
</evidence>
<sequence>EEEEDEEPFGGPREEDEEAEEEEERAAEDGVEEERWPVLTEAGAVQRREDSGRRRMVVSILSWNADGLQNKGKLNGFMAQLRSDMVCLQETKWDEGAVREIERKWHYKVVVAVGPQGKADVAIMVKKHRVCEVTCVYKREEGRVLVVDVICDSQRIRLMSIHAPNEDSARRDFFTSLVKWCTHTTIIMGDWNVVLEKQDVGVHNKYGNDVSRKTVLNLMSAGKLVDVWRMLHPNITAFSRRQIILGKMKQSRIDFSLISDDLIRRVERCGYEFNRWSDHAAMTLVGGGQN</sequence>
<keyword evidence="4 9" id="KW-0479">Metal-binding</keyword>
<dbReference type="InParanoid" id="A0A7N9AS92"/>
<feature type="binding site" evidence="9">
    <location>
        <position position="278"/>
    </location>
    <ligand>
        <name>Mg(2+)</name>
        <dbReference type="ChEBI" id="CHEBI:18420"/>
        <label>1</label>
    </ligand>
</feature>
<keyword evidence="7 9" id="KW-0460">Magnesium</keyword>
<protein>
    <recommendedName>
        <fullName evidence="3">exodeoxyribonuclease III</fullName>
        <ecNumber evidence="3">3.1.11.2</ecNumber>
    </recommendedName>
</protein>
<evidence type="ECO:0000256" key="10">
    <source>
        <dbReference type="PIRSR" id="PIRSR604808-3"/>
    </source>
</evidence>
<keyword evidence="9" id="KW-0464">Manganese</keyword>
<feature type="binding site" evidence="9">
    <location>
        <position position="190"/>
    </location>
    <ligand>
        <name>Mg(2+)</name>
        <dbReference type="ChEBI" id="CHEBI:18420"/>
        <label>1</label>
    </ligand>
</feature>
<dbReference type="InterPro" id="IPR036691">
    <property type="entry name" value="Endo/exonu/phosph_ase_sf"/>
</dbReference>
<feature type="site" description="Transition state stabilizer" evidence="10">
    <location>
        <position position="192"/>
    </location>
</feature>
<dbReference type="Pfam" id="PF03372">
    <property type="entry name" value="Exo_endo_phos"/>
    <property type="match status" value="1"/>
</dbReference>
<organism evidence="13 14">
    <name type="scientific">Mastacembelus armatus</name>
    <name type="common">zig-zag eel</name>
    <dbReference type="NCBI Taxonomy" id="205130"/>
    <lineage>
        <taxon>Eukaryota</taxon>
        <taxon>Metazoa</taxon>
        <taxon>Chordata</taxon>
        <taxon>Craniata</taxon>
        <taxon>Vertebrata</taxon>
        <taxon>Euteleostomi</taxon>
        <taxon>Actinopterygii</taxon>
        <taxon>Neopterygii</taxon>
        <taxon>Teleostei</taxon>
        <taxon>Neoteleostei</taxon>
        <taxon>Acanthomorphata</taxon>
        <taxon>Anabantaria</taxon>
        <taxon>Synbranchiformes</taxon>
        <taxon>Mastacembelidae</taxon>
        <taxon>Mastacembelus</taxon>
    </lineage>
</organism>
<dbReference type="CDD" id="cd09076">
    <property type="entry name" value="L1-EN"/>
    <property type="match status" value="1"/>
</dbReference>
<reference evidence="13" key="1">
    <citation type="submission" date="2025-08" db="UniProtKB">
        <authorList>
            <consortium name="Ensembl"/>
        </authorList>
    </citation>
    <scope>IDENTIFICATION</scope>
</reference>
<evidence type="ECO:0000256" key="9">
    <source>
        <dbReference type="PIRSR" id="PIRSR604808-2"/>
    </source>
</evidence>
<feature type="binding site" evidence="9">
    <location>
        <position position="192"/>
    </location>
    <ligand>
        <name>Mg(2+)</name>
        <dbReference type="ChEBI" id="CHEBI:18420"/>
        <label>1</label>
    </ligand>
</feature>
<dbReference type="EC" id="3.1.11.2" evidence="3"/>
<comment type="catalytic activity">
    <reaction evidence="1">
        <text>Exonucleolytic cleavage in the 3'- to 5'-direction to yield nucleoside 5'-phosphates.</text>
        <dbReference type="EC" id="3.1.11.2"/>
    </reaction>
</comment>
<comment type="similarity">
    <text evidence="2">Belongs to the DNA repair enzymes AP/ExoA family.</text>
</comment>
<dbReference type="Ensembl" id="ENSMAMT00000050373.1">
    <property type="protein sequence ID" value="ENSMAMP00000058530.1"/>
    <property type="gene ID" value="ENSMAMG00000028743.1"/>
</dbReference>
<dbReference type="Proteomes" id="UP000261640">
    <property type="component" value="Unplaced"/>
</dbReference>